<keyword evidence="3" id="KW-1185">Reference proteome</keyword>
<reference evidence="2 3" key="1">
    <citation type="submission" date="2024-03" db="EMBL/GenBank/DDBJ databases">
        <title>A high-quality draft genome sequence of Diaporthe vaccinii, a causative agent of upright dieback and viscid rot disease in cranberry plants.</title>
        <authorList>
            <person name="Sarrasin M."/>
            <person name="Lang B.F."/>
            <person name="Burger G."/>
        </authorList>
    </citation>
    <scope>NUCLEOTIDE SEQUENCE [LARGE SCALE GENOMIC DNA]</scope>
    <source>
        <strain evidence="2 3">IS7</strain>
    </source>
</reference>
<feature type="region of interest" description="Disordered" evidence="1">
    <location>
        <begin position="103"/>
        <end position="192"/>
    </location>
</feature>
<proteinExistence type="predicted"/>
<evidence type="ECO:0000313" key="2">
    <source>
        <dbReference type="EMBL" id="KAL2276073.1"/>
    </source>
</evidence>
<sequence>MSWVREAINDIKVKSYEELYPTAYGGSSKAPDIFWALCPNDVPPSVKEAVESAVRQQTLESSLTCAVIRLETLGGYYSSDRSDQPVGHFAIYLGTSPANADLKTHLSTDLGNPPSTQPKPPPTSALGKDKVPKHHASGTDAVNADEQLEWGARTPSMGEIEEEYGRVEERSKGSGRRLSKLTARLDNWRRSK</sequence>
<evidence type="ECO:0000313" key="3">
    <source>
        <dbReference type="Proteomes" id="UP001600888"/>
    </source>
</evidence>
<feature type="compositionally biased region" description="Basic and acidic residues" evidence="1">
    <location>
        <begin position="163"/>
        <end position="172"/>
    </location>
</feature>
<organism evidence="2 3">
    <name type="scientific">Diaporthe vaccinii</name>
    <dbReference type="NCBI Taxonomy" id="105482"/>
    <lineage>
        <taxon>Eukaryota</taxon>
        <taxon>Fungi</taxon>
        <taxon>Dikarya</taxon>
        <taxon>Ascomycota</taxon>
        <taxon>Pezizomycotina</taxon>
        <taxon>Sordariomycetes</taxon>
        <taxon>Sordariomycetidae</taxon>
        <taxon>Diaporthales</taxon>
        <taxon>Diaporthaceae</taxon>
        <taxon>Diaporthe</taxon>
        <taxon>Diaporthe eres species complex</taxon>
    </lineage>
</organism>
<evidence type="ECO:0000256" key="1">
    <source>
        <dbReference type="SAM" id="MobiDB-lite"/>
    </source>
</evidence>
<dbReference type="EMBL" id="JBAWTH010000122">
    <property type="protein sequence ID" value="KAL2276073.1"/>
    <property type="molecule type" value="Genomic_DNA"/>
</dbReference>
<gene>
    <name evidence="2" type="ORF">FJTKL_01359</name>
</gene>
<comment type="caution">
    <text evidence="2">The sequence shown here is derived from an EMBL/GenBank/DDBJ whole genome shotgun (WGS) entry which is preliminary data.</text>
</comment>
<protein>
    <submittedName>
        <fullName evidence="2">Uncharacterized protein</fullName>
    </submittedName>
</protein>
<name>A0ABR4E0W5_9PEZI</name>
<accession>A0ABR4E0W5</accession>
<dbReference type="Proteomes" id="UP001600888">
    <property type="component" value="Unassembled WGS sequence"/>
</dbReference>